<accession>A0ABD3XK29</accession>
<organism evidence="1 2">
    <name type="scientific">Sinanodonta woodiana</name>
    <name type="common">Chinese pond mussel</name>
    <name type="synonym">Anodonta woodiana</name>
    <dbReference type="NCBI Taxonomy" id="1069815"/>
    <lineage>
        <taxon>Eukaryota</taxon>
        <taxon>Metazoa</taxon>
        <taxon>Spiralia</taxon>
        <taxon>Lophotrochozoa</taxon>
        <taxon>Mollusca</taxon>
        <taxon>Bivalvia</taxon>
        <taxon>Autobranchia</taxon>
        <taxon>Heteroconchia</taxon>
        <taxon>Palaeoheterodonta</taxon>
        <taxon>Unionida</taxon>
        <taxon>Unionoidea</taxon>
        <taxon>Unionidae</taxon>
        <taxon>Unioninae</taxon>
        <taxon>Sinanodonta</taxon>
    </lineage>
</organism>
<dbReference type="EMBL" id="JBJQND010000002">
    <property type="protein sequence ID" value="KAL3885813.1"/>
    <property type="molecule type" value="Genomic_DNA"/>
</dbReference>
<keyword evidence="2" id="KW-1185">Reference proteome</keyword>
<reference evidence="1 2" key="1">
    <citation type="submission" date="2024-11" db="EMBL/GenBank/DDBJ databases">
        <title>Chromosome-level genome assembly of the freshwater bivalve Anodonta woodiana.</title>
        <authorList>
            <person name="Chen X."/>
        </authorList>
    </citation>
    <scope>NUCLEOTIDE SEQUENCE [LARGE SCALE GENOMIC DNA]</scope>
    <source>
        <strain evidence="1">MN2024</strain>
        <tissue evidence="1">Gills</tissue>
    </source>
</reference>
<comment type="caution">
    <text evidence="1">The sequence shown here is derived from an EMBL/GenBank/DDBJ whole genome shotgun (WGS) entry which is preliminary data.</text>
</comment>
<proteinExistence type="predicted"/>
<sequence>MNIIEYRGCKCNKETAQIFWHTMNVIEYRGCKCNKETAQIFWHTMNVIEYRGCKCNKETAQLFRHTMRHELMESWQPRVLHIQPHMTVMLSIQDCGGVKIMYSQCKTWANPGAFEFLNA</sequence>
<dbReference type="Proteomes" id="UP001634394">
    <property type="component" value="Unassembled WGS sequence"/>
</dbReference>
<dbReference type="AlphaFoldDB" id="A0ABD3XK29"/>
<name>A0ABD3XK29_SINWO</name>
<protein>
    <submittedName>
        <fullName evidence="1">Uncharacterized protein</fullName>
    </submittedName>
</protein>
<evidence type="ECO:0000313" key="2">
    <source>
        <dbReference type="Proteomes" id="UP001634394"/>
    </source>
</evidence>
<gene>
    <name evidence="1" type="ORF">ACJMK2_025849</name>
</gene>
<evidence type="ECO:0000313" key="1">
    <source>
        <dbReference type="EMBL" id="KAL3885813.1"/>
    </source>
</evidence>